<organism evidence="5 6">
    <name type="scientific">Flammeovirga aprica JL-4</name>
    <dbReference type="NCBI Taxonomy" id="694437"/>
    <lineage>
        <taxon>Bacteria</taxon>
        <taxon>Pseudomonadati</taxon>
        <taxon>Bacteroidota</taxon>
        <taxon>Cytophagia</taxon>
        <taxon>Cytophagales</taxon>
        <taxon>Flammeovirgaceae</taxon>
        <taxon>Flammeovirga</taxon>
    </lineage>
</organism>
<dbReference type="Gene3D" id="2.60.40.10">
    <property type="entry name" value="Immunoglobulins"/>
    <property type="match status" value="1"/>
</dbReference>
<evidence type="ECO:0000313" key="5">
    <source>
        <dbReference type="EMBL" id="NME70337.1"/>
    </source>
</evidence>
<protein>
    <submittedName>
        <fullName evidence="5">SpoIIE family protein phosphatase</fullName>
    </submittedName>
</protein>
<dbReference type="AlphaFoldDB" id="A0A7X9RX22"/>
<comment type="caution">
    <text evidence="5">The sequence shown here is derived from an EMBL/GenBank/DDBJ whole genome shotgun (WGS) entry which is preliminary data.</text>
</comment>
<evidence type="ECO:0000256" key="3">
    <source>
        <dbReference type="SAM" id="SignalP"/>
    </source>
</evidence>
<reference evidence="5 6" key="1">
    <citation type="submission" date="2020-04" db="EMBL/GenBank/DDBJ databases">
        <title>Flammeovirga sp. SR4, a novel species isolated from seawater.</title>
        <authorList>
            <person name="Wang X."/>
        </authorList>
    </citation>
    <scope>NUCLEOTIDE SEQUENCE [LARGE SCALE GENOMIC DNA]</scope>
    <source>
        <strain evidence="5 6">ATCC 23126</strain>
    </source>
</reference>
<keyword evidence="3" id="KW-0732">Signal</keyword>
<feature type="coiled-coil region" evidence="2">
    <location>
        <begin position="776"/>
        <end position="866"/>
    </location>
</feature>
<dbReference type="SMART" id="SM00331">
    <property type="entry name" value="PP2C_SIG"/>
    <property type="match status" value="1"/>
</dbReference>
<feature type="signal peptide" evidence="3">
    <location>
        <begin position="1"/>
        <end position="21"/>
    </location>
</feature>
<dbReference type="Gene3D" id="3.60.40.10">
    <property type="entry name" value="PPM-type phosphatase domain"/>
    <property type="match status" value="1"/>
</dbReference>
<dbReference type="Proteomes" id="UP000576082">
    <property type="component" value="Unassembled WGS sequence"/>
</dbReference>
<dbReference type="SUPFAM" id="SSF63829">
    <property type="entry name" value="Calcium-dependent phosphotriesterase"/>
    <property type="match status" value="2"/>
</dbReference>
<evidence type="ECO:0000259" key="4">
    <source>
        <dbReference type="SMART" id="SM00331"/>
    </source>
</evidence>
<sequence length="1120" mass="127222">MKNKIVSIFLLLFILSNSLKAQLRNTSQLSLSQYKMKVYTDKDGLPNNGALFVKQTNDKYIWIGTYNGLIQFDGVQKTFFTPSNTKEIHGRVFQAMLEDKDTLWIGTQGGLSKETDEDWSSFRTQEGLPSNIIASISKDQEGKIWVGTSNGLAFYAPHENKFITEGITPELQNTHISTIYSSKNDVLWVGTNTKGLYGVADNKLINFNKRNSNFTSNQINAVFKSATGKLWVGTKEGLFFIDQNEKVQPFPLQNQLPNKHVTALYEDQFGALWIGTESGLSKFFDGNISHIVKNDKIDKHIVLDITEDHEGSIWVSTYHSGIYLLNRGKFITYQEEQGVIDDVIYSIRKGHHEGEFIVGTDEGISIYKDGDFFTHRITKHLITPVVKDAFVDSKGVMWVCSKKGLIKSTDQGHTTTVLTTASGLSNDYARQVLEDHQNNIWVGTANGLNVIHPDGSIEKFFMKDGLIDNFILSMYEDSQNQLWICTREGMTTYKDGKFENFMKKNNLKNQIVFKVYEDKEGTIWYGTNNGIFCYKDGSVFEFGNKVIGITTTVFDLVEDKNQTFWVTCNNGIYTVSKRDLLAIRSGEKENTEIKLYNHNDGLASNDATANGVSLKRENGEIWFPTLGGIVVVNPENLYVNPFPPNVLINEVYINNEEQDFKKSNEVTIPAGNERLEIKFTGLSFVAPEVVAFKYKLTGYDEEWIDSRSSRKAFYTNIPPGKYQFEVISCNNDQVWNTNSAKVTIIKLPFWYERPIVQLLILLGLIALVALGYRVRVKQLQAQQVELEQKVEERTIEIKTQADEIQQQAEELQQQAEELEIQRDHLSETNLIISERNQALYDKNEEVSKLIEQVQEANLDITRKNKKVTDSIRYAETMQQAILPEKDLIYSNFSDFFAIFQPKDIVSGDFYWISKKAGDTLFVACVDCTGHGVPGALMSMIGTNLLSKIVNENNIHEPDLILKELDLGIKSALKQEKSNNKDGMDLSVMRIDPFVDGKSKLHFSGAKSFIFYFNREKGELEKITGNRIAIGGIRKKKVEKSFDVHTRSIEKGDRVFLMTDGYIDQCNDERKKFGSTKLTTLLEQTVSQSLTYQHNALIDSMKDHQGQTEQRDDITILGIEF</sequence>
<dbReference type="InterPro" id="IPR001932">
    <property type="entry name" value="PPM-type_phosphatase-like_dom"/>
</dbReference>
<evidence type="ECO:0000256" key="2">
    <source>
        <dbReference type="SAM" id="Coils"/>
    </source>
</evidence>
<dbReference type="Pfam" id="PF07495">
    <property type="entry name" value="Y_Y_Y"/>
    <property type="match status" value="1"/>
</dbReference>
<gene>
    <name evidence="5" type="ORF">HHU12_20340</name>
</gene>
<dbReference type="InterPro" id="IPR011123">
    <property type="entry name" value="Y_Y_Y"/>
</dbReference>
<keyword evidence="2" id="KW-0175">Coiled coil</keyword>
<dbReference type="EMBL" id="JABANE010000061">
    <property type="protein sequence ID" value="NME70337.1"/>
    <property type="molecule type" value="Genomic_DNA"/>
</dbReference>
<feature type="chain" id="PRO_5031047713" evidence="3">
    <location>
        <begin position="22"/>
        <end position="1120"/>
    </location>
</feature>
<dbReference type="Pfam" id="PF07494">
    <property type="entry name" value="Reg_prop"/>
    <property type="match status" value="5"/>
</dbReference>
<dbReference type="RefSeq" id="WP_169658577.1">
    <property type="nucleotide sequence ID" value="NZ_JABANE010000061.1"/>
</dbReference>
<dbReference type="Gene3D" id="2.130.10.10">
    <property type="entry name" value="YVTN repeat-like/Quinoprotein amine dehydrogenase"/>
    <property type="match status" value="3"/>
</dbReference>
<accession>A0A7X9RX22</accession>
<feature type="domain" description="PPM-type phosphatase" evidence="4">
    <location>
        <begin position="890"/>
        <end position="1120"/>
    </location>
</feature>
<keyword evidence="6" id="KW-1185">Reference proteome</keyword>
<dbReference type="Pfam" id="PF07228">
    <property type="entry name" value="SpoIIE"/>
    <property type="match status" value="1"/>
</dbReference>
<proteinExistence type="predicted"/>
<dbReference type="InterPro" id="IPR013783">
    <property type="entry name" value="Ig-like_fold"/>
</dbReference>
<dbReference type="GO" id="GO:0000155">
    <property type="term" value="F:phosphorelay sensor kinase activity"/>
    <property type="evidence" value="ECO:0007669"/>
    <property type="project" value="TreeGrafter"/>
</dbReference>
<dbReference type="InterPro" id="IPR036457">
    <property type="entry name" value="PPM-type-like_dom_sf"/>
</dbReference>
<evidence type="ECO:0000313" key="6">
    <source>
        <dbReference type="Proteomes" id="UP000576082"/>
    </source>
</evidence>
<dbReference type="InterPro" id="IPR015943">
    <property type="entry name" value="WD40/YVTN_repeat-like_dom_sf"/>
</dbReference>
<name>A0A7X9RX22_9BACT</name>
<dbReference type="PANTHER" id="PTHR43547">
    <property type="entry name" value="TWO-COMPONENT HISTIDINE KINASE"/>
    <property type="match status" value="1"/>
</dbReference>
<dbReference type="InterPro" id="IPR011110">
    <property type="entry name" value="Reg_prop"/>
</dbReference>
<evidence type="ECO:0000256" key="1">
    <source>
        <dbReference type="ARBA" id="ARBA00022553"/>
    </source>
</evidence>
<dbReference type="PANTHER" id="PTHR43547:SF2">
    <property type="entry name" value="HYBRID SIGNAL TRANSDUCTION HISTIDINE KINASE C"/>
    <property type="match status" value="1"/>
</dbReference>
<keyword evidence="1" id="KW-0597">Phosphoprotein</keyword>